<comment type="caution">
    <text evidence="2">The sequence shown here is derived from an EMBL/GenBank/DDBJ whole genome shotgun (WGS) entry which is preliminary data.</text>
</comment>
<feature type="region of interest" description="Disordered" evidence="1">
    <location>
        <begin position="176"/>
        <end position="210"/>
    </location>
</feature>
<proteinExistence type="predicted"/>
<protein>
    <submittedName>
        <fullName evidence="2">19433_t:CDS:1</fullName>
    </submittedName>
</protein>
<gene>
    <name evidence="2" type="ORF">GMARGA_LOCUS25432</name>
</gene>
<dbReference type="Proteomes" id="UP000789901">
    <property type="component" value="Unassembled WGS sequence"/>
</dbReference>
<sequence length="210" mass="23235">MGDSLTQLYNKAINRHYQAYTNNRALAIQVLQSIEPDLFCIFPETIIDIDSTSSPLESDSLNTKISQTILLFLQLFFNICSTPPNISLLTSTANYWFSVAINRDIEQTSSSSYTLLYLQLDTSNNFSSKISPIPISTQNIALLSSLTSLNNQSDSDSEQSFGKAFTAILDQVRNNNTNNQDLSSNHPTSDEESNSSDSKTEINNVAIALN</sequence>
<evidence type="ECO:0000313" key="2">
    <source>
        <dbReference type="EMBL" id="CAG8811851.1"/>
    </source>
</evidence>
<dbReference type="EMBL" id="CAJVQB010028150">
    <property type="protein sequence ID" value="CAG8811851.1"/>
    <property type="molecule type" value="Genomic_DNA"/>
</dbReference>
<organism evidence="2 3">
    <name type="scientific">Gigaspora margarita</name>
    <dbReference type="NCBI Taxonomy" id="4874"/>
    <lineage>
        <taxon>Eukaryota</taxon>
        <taxon>Fungi</taxon>
        <taxon>Fungi incertae sedis</taxon>
        <taxon>Mucoromycota</taxon>
        <taxon>Glomeromycotina</taxon>
        <taxon>Glomeromycetes</taxon>
        <taxon>Diversisporales</taxon>
        <taxon>Gigasporaceae</taxon>
        <taxon>Gigaspora</taxon>
    </lineage>
</organism>
<reference evidence="2 3" key="1">
    <citation type="submission" date="2021-06" db="EMBL/GenBank/DDBJ databases">
        <authorList>
            <person name="Kallberg Y."/>
            <person name="Tangrot J."/>
            <person name="Rosling A."/>
        </authorList>
    </citation>
    <scope>NUCLEOTIDE SEQUENCE [LARGE SCALE GENOMIC DNA]</scope>
    <source>
        <strain evidence="2 3">120-4 pot B 10/14</strain>
    </source>
</reference>
<keyword evidence="3" id="KW-1185">Reference proteome</keyword>
<accession>A0ABN7W1E4</accession>
<name>A0ABN7W1E4_GIGMA</name>
<evidence type="ECO:0000313" key="3">
    <source>
        <dbReference type="Proteomes" id="UP000789901"/>
    </source>
</evidence>
<evidence type="ECO:0000256" key="1">
    <source>
        <dbReference type="SAM" id="MobiDB-lite"/>
    </source>
</evidence>